<dbReference type="EMBL" id="ML991798">
    <property type="protein sequence ID" value="KAF2234453.1"/>
    <property type="molecule type" value="Genomic_DNA"/>
</dbReference>
<accession>A0A6A6HA91</accession>
<dbReference type="AlphaFoldDB" id="A0A6A6HA91"/>
<dbReference type="Proteomes" id="UP000800092">
    <property type="component" value="Unassembled WGS sequence"/>
</dbReference>
<protein>
    <submittedName>
        <fullName evidence="1">Uncharacterized protein</fullName>
    </submittedName>
</protein>
<gene>
    <name evidence="1" type="ORF">EV356DRAFT_501666</name>
</gene>
<name>A0A6A6HA91_VIRVR</name>
<sequence length="109" mass="12071">MFQHHQARTSIDIHPLTSQLPSYIALRKAMTDPSISDFSSSPPVGWSSIELDASKPYSAQIWWDHQFWRVTSFPKPTGSSVATNQLVSADGSSFDFLVPGFATVPMGER</sequence>
<proteinExistence type="predicted"/>
<organism evidence="1 2">
    <name type="scientific">Viridothelium virens</name>
    <name type="common">Speckled blister lichen</name>
    <name type="synonym">Trypethelium virens</name>
    <dbReference type="NCBI Taxonomy" id="1048519"/>
    <lineage>
        <taxon>Eukaryota</taxon>
        <taxon>Fungi</taxon>
        <taxon>Dikarya</taxon>
        <taxon>Ascomycota</taxon>
        <taxon>Pezizomycotina</taxon>
        <taxon>Dothideomycetes</taxon>
        <taxon>Dothideomycetes incertae sedis</taxon>
        <taxon>Trypetheliales</taxon>
        <taxon>Trypetheliaceae</taxon>
        <taxon>Viridothelium</taxon>
    </lineage>
</organism>
<evidence type="ECO:0000313" key="1">
    <source>
        <dbReference type="EMBL" id="KAF2234453.1"/>
    </source>
</evidence>
<keyword evidence="2" id="KW-1185">Reference proteome</keyword>
<reference evidence="1" key="1">
    <citation type="journal article" date="2020" name="Stud. Mycol.">
        <title>101 Dothideomycetes genomes: a test case for predicting lifestyles and emergence of pathogens.</title>
        <authorList>
            <person name="Haridas S."/>
            <person name="Albert R."/>
            <person name="Binder M."/>
            <person name="Bloem J."/>
            <person name="Labutti K."/>
            <person name="Salamov A."/>
            <person name="Andreopoulos B."/>
            <person name="Baker S."/>
            <person name="Barry K."/>
            <person name="Bills G."/>
            <person name="Bluhm B."/>
            <person name="Cannon C."/>
            <person name="Castanera R."/>
            <person name="Culley D."/>
            <person name="Daum C."/>
            <person name="Ezra D."/>
            <person name="Gonzalez J."/>
            <person name="Henrissat B."/>
            <person name="Kuo A."/>
            <person name="Liang C."/>
            <person name="Lipzen A."/>
            <person name="Lutzoni F."/>
            <person name="Magnuson J."/>
            <person name="Mondo S."/>
            <person name="Nolan M."/>
            <person name="Ohm R."/>
            <person name="Pangilinan J."/>
            <person name="Park H.-J."/>
            <person name="Ramirez L."/>
            <person name="Alfaro M."/>
            <person name="Sun H."/>
            <person name="Tritt A."/>
            <person name="Yoshinaga Y."/>
            <person name="Zwiers L.-H."/>
            <person name="Turgeon B."/>
            <person name="Goodwin S."/>
            <person name="Spatafora J."/>
            <person name="Crous P."/>
            <person name="Grigoriev I."/>
        </authorList>
    </citation>
    <scope>NUCLEOTIDE SEQUENCE</scope>
    <source>
        <strain evidence="1">Tuck. ex Michener</strain>
    </source>
</reference>
<evidence type="ECO:0000313" key="2">
    <source>
        <dbReference type="Proteomes" id="UP000800092"/>
    </source>
</evidence>